<keyword evidence="4" id="KW-1185">Reference proteome</keyword>
<dbReference type="PANTHER" id="PTHR34370">
    <property type="entry name" value="OS04G0600100 PROTEIN"/>
    <property type="match status" value="1"/>
</dbReference>
<evidence type="ECO:0000256" key="2">
    <source>
        <dbReference type="SAM" id="Phobius"/>
    </source>
</evidence>
<feature type="region of interest" description="Disordered" evidence="1">
    <location>
        <begin position="109"/>
        <end position="130"/>
    </location>
</feature>
<protein>
    <submittedName>
        <fullName evidence="3">Uncharacterized protein</fullName>
    </submittedName>
</protein>
<proteinExistence type="predicted"/>
<feature type="transmembrane region" description="Helical" evidence="2">
    <location>
        <begin position="152"/>
        <end position="175"/>
    </location>
</feature>
<feature type="region of interest" description="Disordered" evidence="1">
    <location>
        <begin position="1"/>
        <end position="22"/>
    </location>
</feature>
<reference evidence="3 4" key="1">
    <citation type="submission" date="2024-04" db="EMBL/GenBank/DDBJ databases">
        <authorList>
            <person name="Fracassetti M."/>
        </authorList>
    </citation>
    <scope>NUCLEOTIDE SEQUENCE [LARGE SCALE GENOMIC DNA]</scope>
</reference>
<dbReference type="PANTHER" id="PTHR34370:SF2">
    <property type="entry name" value="GAG-POL POLYPROTEIN_RETROTRANSPOSON"/>
    <property type="match status" value="1"/>
</dbReference>
<keyword evidence="2" id="KW-0812">Transmembrane</keyword>
<sequence>MIENCRSPHFIPSSSKQRPKSKFKLGDTFACTHPMSYPLSHRITNSSYQSTALPSSFVNPTLQRPVRLPISILGFSRRIYIHELNGGAPARLPSPPLLCSIKADNNAYDPRESGNSHNHEGSVEKDDTGQGSFTFNSKEVLKKLRRYGVSGVLAYGLLNTAYYLTTFLFVWLYVAPAPGKMGFSAAAERFLKVMAMVWAGSQVTKVVRAGGALALAPFVDRGLSWFTAKFRFENQGKAFAVIAGACFGIAILLFLVVTLLWA</sequence>
<name>A0AAV2DU95_9ROSI</name>
<dbReference type="Proteomes" id="UP001497516">
    <property type="component" value="Chromosome 3"/>
</dbReference>
<keyword evidence="2" id="KW-1133">Transmembrane helix</keyword>
<keyword evidence="2" id="KW-0472">Membrane</keyword>
<gene>
    <name evidence="3" type="ORF">LTRI10_LOCUS18789</name>
</gene>
<accession>A0AAV2DU95</accession>
<feature type="compositionally biased region" description="Basic and acidic residues" evidence="1">
    <location>
        <begin position="109"/>
        <end position="128"/>
    </location>
</feature>
<evidence type="ECO:0000256" key="1">
    <source>
        <dbReference type="SAM" id="MobiDB-lite"/>
    </source>
</evidence>
<evidence type="ECO:0000313" key="3">
    <source>
        <dbReference type="EMBL" id="CAL1377117.1"/>
    </source>
</evidence>
<feature type="transmembrane region" description="Helical" evidence="2">
    <location>
        <begin position="239"/>
        <end position="261"/>
    </location>
</feature>
<evidence type="ECO:0000313" key="4">
    <source>
        <dbReference type="Proteomes" id="UP001497516"/>
    </source>
</evidence>
<organism evidence="3 4">
    <name type="scientific">Linum trigynum</name>
    <dbReference type="NCBI Taxonomy" id="586398"/>
    <lineage>
        <taxon>Eukaryota</taxon>
        <taxon>Viridiplantae</taxon>
        <taxon>Streptophyta</taxon>
        <taxon>Embryophyta</taxon>
        <taxon>Tracheophyta</taxon>
        <taxon>Spermatophyta</taxon>
        <taxon>Magnoliopsida</taxon>
        <taxon>eudicotyledons</taxon>
        <taxon>Gunneridae</taxon>
        <taxon>Pentapetalae</taxon>
        <taxon>rosids</taxon>
        <taxon>fabids</taxon>
        <taxon>Malpighiales</taxon>
        <taxon>Linaceae</taxon>
        <taxon>Linum</taxon>
    </lineage>
</organism>
<dbReference type="AlphaFoldDB" id="A0AAV2DU95"/>
<dbReference type="EMBL" id="OZ034816">
    <property type="protein sequence ID" value="CAL1377117.1"/>
    <property type="molecule type" value="Genomic_DNA"/>
</dbReference>